<accession>A0ABZ3D6X3</accession>
<evidence type="ECO:0000313" key="3">
    <source>
        <dbReference type="EMBL" id="XAE43375.1"/>
    </source>
</evidence>
<organism evidence="3 4">
    <name type="scientific">Nguyenibacter vanlangensis</name>
    <dbReference type="NCBI Taxonomy" id="1216886"/>
    <lineage>
        <taxon>Bacteria</taxon>
        <taxon>Pseudomonadati</taxon>
        <taxon>Pseudomonadota</taxon>
        <taxon>Alphaproteobacteria</taxon>
        <taxon>Acetobacterales</taxon>
        <taxon>Acetobacteraceae</taxon>
        <taxon>Nguyenibacter</taxon>
    </lineage>
</organism>
<feature type="region of interest" description="Disordered" evidence="1">
    <location>
        <begin position="22"/>
        <end position="96"/>
    </location>
</feature>
<gene>
    <name evidence="3" type="ORF">AAC691_02635</name>
</gene>
<proteinExistence type="predicted"/>
<evidence type="ECO:0000256" key="2">
    <source>
        <dbReference type="SAM" id="SignalP"/>
    </source>
</evidence>
<dbReference type="Proteomes" id="UP001449795">
    <property type="component" value="Chromosome"/>
</dbReference>
<feature type="chain" id="PRO_5045467799" evidence="2">
    <location>
        <begin position="23"/>
        <end position="96"/>
    </location>
</feature>
<dbReference type="RefSeq" id="WP_342628849.1">
    <property type="nucleotide sequence ID" value="NZ_CP152276.1"/>
</dbReference>
<evidence type="ECO:0000256" key="1">
    <source>
        <dbReference type="SAM" id="MobiDB-lite"/>
    </source>
</evidence>
<keyword evidence="4" id="KW-1185">Reference proteome</keyword>
<sequence>MKMSTGAAIIASAMLATAPAYAAHHHHKGHMGSKMTKGSATTEDLNKQSLAKARAGMQPSAPETPPATTPAVPAGTGETAPPAAAAPAMPPPTAPQ</sequence>
<reference evidence="3 4" key="1">
    <citation type="submission" date="2024-04" db="EMBL/GenBank/DDBJ databases">
        <title>Complete genome sequence of Nguyenibacter vanlangesis HBCM-1154, a strain capable of nitrogen fixation, IAA production, and phosphorus solubilization isolated from sugarcane soil.</title>
        <authorList>
            <person name="MY HANH P."/>
        </authorList>
    </citation>
    <scope>NUCLEOTIDE SEQUENCE [LARGE SCALE GENOMIC DNA]</scope>
    <source>
        <strain evidence="3 4">HBCM 1154</strain>
    </source>
</reference>
<feature type="compositionally biased region" description="Polar residues" evidence="1">
    <location>
        <begin position="40"/>
        <end position="49"/>
    </location>
</feature>
<dbReference type="EMBL" id="CP152276">
    <property type="protein sequence ID" value="XAE43375.1"/>
    <property type="molecule type" value="Genomic_DNA"/>
</dbReference>
<keyword evidence="2" id="KW-0732">Signal</keyword>
<name>A0ABZ3D6X3_9PROT</name>
<feature type="compositionally biased region" description="Low complexity" evidence="1">
    <location>
        <begin position="69"/>
        <end position="87"/>
    </location>
</feature>
<feature type="signal peptide" evidence="2">
    <location>
        <begin position="1"/>
        <end position="22"/>
    </location>
</feature>
<evidence type="ECO:0000313" key="4">
    <source>
        <dbReference type="Proteomes" id="UP001449795"/>
    </source>
</evidence>
<protein>
    <submittedName>
        <fullName evidence="3">Uncharacterized protein</fullName>
    </submittedName>
</protein>